<feature type="compositionally biased region" description="Basic residues" evidence="1">
    <location>
        <begin position="1"/>
        <end position="11"/>
    </location>
</feature>
<comment type="caution">
    <text evidence="2">The sequence shown here is derived from an EMBL/GenBank/DDBJ whole genome shotgun (WGS) entry which is preliminary data.</text>
</comment>
<organism evidence="2 3">
    <name type="scientific">Meripilus lineatus</name>
    <dbReference type="NCBI Taxonomy" id="2056292"/>
    <lineage>
        <taxon>Eukaryota</taxon>
        <taxon>Fungi</taxon>
        <taxon>Dikarya</taxon>
        <taxon>Basidiomycota</taxon>
        <taxon>Agaricomycotina</taxon>
        <taxon>Agaricomycetes</taxon>
        <taxon>Polyporales</taxon>
        <taxon>Meripilaceae</taxon>
        <taxon>Meripilus</taxon>
    </lineage>
</organism>
<feature type="compositionally biased region" description="Polar residues" evidence="1">
    <location>
        <begin position="179"/>
        <end position="188"/>
    </location>
</feature>
<keyword evidence="3" id="KW-1185">Reference proteome</keyword>
<proteinExistence type="predicted"/>
<feature type="region of interest" description="Disordered" evidence="1">
    <location>
        <begin position="141"/>
        <end position="196"/>
    </location>
</feature>
<dbReference type="AlphaFoldDB" id="A0AAD5V785"/>
<accession>A0AAD5V785</accession>
<evidence type="ECO:0000256" key="1">
    <source>
        <dbReference type="SAM" id="MobiDB-lite"/>
    </source>
</evidence>
<reference evidence="2" key="1">
    <citation type="submission" date="2022-07" db="EMBL/GenBank/DDBJ databases">
        <title>Genome Sequence of Physisporinus lineatus.</title>
        <authorList>
            <person name="Buettner E."/>
        </authorList>
    </citation>
    <scope>NUCLEOTIDE SEQUENCE</scope>
    <source>
        <strain evidence="2">VT162</strain>
    </source>
</reference>
<gene>
    <name evidence="2" type="ORF">NLI96_g3323</name>
</gene>
<sequence length="312" mass="35038">MATRRGRKFHNSGHISSGPGPSAFKPTLHSGLSSNIDASLRLKSVFNSNLSTGDFFDVKFYAFSRRRHDGVVDKPKAIYANKAILSAGSEYFSHRGFSQCIKSDLDGDFPADRKPFNDFYTYNDDSDFEDDQDVDLSGLHRAPGTPITVDTHLKEDSETSSTLVQELEDTKSDPIGESEPTSQNQSIKAHSKAPPGRQGLVIVKPDVAFKTVLPYRLTLTISSQLQLEDLKTRAQTHIRDTLTPENALDEFFSEFTSWHPEVMATEIDYIHRNVQRGVVKEKLKSWEDKIVLGDTPHLLPTLMALTYRYVQN</sequence>
<name>A0AAD5V785_9APHY</name>
<dbReference type="InterPro" id="IPR011333">
    <property type="entry name" value="SKP1/BTB/POZ_sf"/>
</dbReference>
<protein>
    <submittedName>
        <fullName evidence="2">Uncharacterized protein</fullName>
    </submittedName>
</protein>
<dbReference type="Gene3D" id="3.30.710.10">
    <property type="entry name" value="Potassium Channel Kv1.1, Chain A"/>
    <property type="match status" value="1"/>
</dbReference>
<evidence type="ECO:0000313" key="2">
    <source>
        <dbReference type="EMBL" id="KAJ3487774.1"/>
    </source>
</evidence>
<dbReference type="Proteomes" id="UP001212997">
    <property type="component" value="Unassembled WGS sequence"/>
</dbReference>
<dbReference type="EMBL" id="JANAWD010000083">
    <property type="protein sequence ID" value="KAJ3487774.1"/>
    <property type="molecule type" value="Genomic_DNA"/>
</dbReference>
<evidence type="ECO:0000313" key="3">
    <source>
        <dbReference type="Proteomes" id="UP001212997"/>
    </source>
</evidence>
<feature type="region of interest" description="Disordered" evidence="1">
    <location>
        <begin position="1"/>
        <end position="22"/>
    </location>
</feature>